<feature type="transmembrane region" description="Helical" evidence="7">
    <location>
        <begin position="194"/>
        <end position="210"/>
    </location>
</feature>
<dbReference type="Pfam" id="PF09335">
    <property type="entry name" value="VTT_dom"/>
    <property type="match status" value="1"/>
</dbReference>
<dbReference type="PANTHER" id="PTHR12677:SF59">
    <property type="entry name" value="GOLGI APPARATUS MEMBRANE PROTEIN TVP38-RELATED"/>
    <property type="match status" value="1"/>
</dbReference>
<comment type="subcellular location">
    <subcellularLocation>
        <location evidence="1 7">Cell membrane</location>
        <topology evidence="1 7">Multi-pass membrane protein</topology>
    </subcellularLocation>
</comment>
<dbReference type="AlphaFoldDB" id="A0A6C7ED34"/>
<keyword evidence="10" id="KW-1185">Reference proteome</keyword>
<feature type="domain" description="VTT" evidence="8">
    <location>
        <begin position="64"/>
        <end position="178"/>
    </location>
</feature>
<evidence type="ECO:0000256" key="3">
    <source>
        <dbReference type="ARBA" id="ARBA00022475"/>
    </source>
</evidence>
<keyword evidence="4 7" id="KW-0812">Transmembrane</keyword>
<comment type="similarity">
    <text evidence="2 7">Belongs to the TVP38/TMEM64 family.</text>
</comment>
<accession>A0A6C7ED34</accession>
<protein>
    <recommendedName>
        <fullName evidence="7">TVP38/TMEM64 family membrane protein</fullName>
    </recommendedName>
</protein>
<dbReference type="InterPro" id="IPR032816">
    <property type="entry name" value="VTT_dom"/>
</dbReference>
<proteinExistence type="inferred from homology"/>
<dbReference type="KEGG" id="aym:YM304_40570"/>
<keyword evidence="5 7" id="KW-1133">Transmembrane helix</keyword>
<feature type="transmembrane region" description="Helical" evidence="7">
    <location>
        <begin position="82"/>
        <end position="105"/>
    </location>
</feature>
<name>A0A6C7ED34_ILUCY</name>
<evidence type="ECO:0000256" key="2">
    <source>
        <dbReference type="ARBA" id="ARBA00008640"/>
    </source>
</evidence>
<feature type="transmembrane region" description="Helical" evidence="7">
    <location>
        <begin position="159"/>
        <end position="182"/>
    </location>
</feature>
<feature type="transmembrane region" description="Helical" evidence="7">
    <location>
        <begin position="50"/>
        <end position="70"/>
    </location>
</feature>
<evidence type="ECO:0000256" key="6">
    <source>
        <dbReference type="ARBA" id="ARBA00023136"/>
    </source>
</evidence>
<evidence type="ECO:0000259" key="8">
    <source>
        <dbReference type="Pfam" id="PF09335"/>
    </source>
</evidence>
<sequence>MAPARRRKLLAALAVITVVAAFFVGGGYSWVRGDGNVEELLTETGIVGPLVFVGVMWLTQPLGVPGFVYMAPAGIVWPAPTAVALAWVGNMGASYLAFTFARWFARDWVSERIPARMGVFYDRLETGGLWPVVLLRLVFGQLPPADWMLGVTRVSTRTFVIGTGIGIVPGVVLFVVAGGGLLDALADMSTATRRAIIVVLVACAIGRRVWIRRRRRAAASGPAA</sequence>
<feature type="transmembrane region" description="Helical" evidence="7">
    <location>
        <begin position="9"/>
        <end position="30"/>
    </location>
</feature>
<dbReference type="Proteomes" id="UP000011863">
    <property type="component" value="Chromosome"/>
</dbReference>
<evidence type="ECO:0000256" key="5">
    <source>
        <dbReference type="ARBA" id="ARBA00022989"/>
    </source>
</evidence>
<organism evidence="9 10">
    <name type="scientific">Ilumatobacter coccineus (strain NBRC 103263 / KCTC 29153 / YM16-304)</name>
    <dbReference type="NCBI Taxonomy" id="1313172"/>
    <lineage>
        <taxon>Bacteria</taxon>
        <taxon>Bacillati</taxon>
        <taxon>Actinomycetota</taxon>
        <taxon>Acidimicrobiia</taxon>
        <taxon>Acidimicrobiales</taxon>
        <taxon>Ilumatobacteraceae</taxon>
        <taxon>Ilumatobacter</taxon>
    </lineage>
</organism>
<keyword evidence="6 7" id="KW-0472">Membrane</keyword>
<keyword evidence="3 7" id="KW-1003">Cell membrane</keyword>
<dbReference type="RefSeq" id="WP_015443618.1">
    <property type="nucleotide sequence ID" value="NC_020520.1"/>
</dbReference>
<reference evidence="9 10" key="1">
    <citation type="journal article" date="2013" name="Int. J. Syst. Evol. Microbiol.">
        <title>Ilumatobacter nonamiense sp. nov. and Ilumatobacter coccineum sp. nov., isolated from seashore sand.</title>
        <authorList>
            <person name="Matsumoto A."/>
            <person name="Kasai H."/>
            <person name="Matsuo Y."/>
            <person name="Shizuri Y."/>
            <person name="Ichikawa N."/>
            <person name="Fujita N."/>
            <person name="Omura S."/>
            <person name="Takahashi Y."/>
        </authorList>
    </citation>
    <scope>NUCLEOTIDE SEQUENCE [LARGE SCALE GENOMIC DNA]</scope>
    <source>
        <strain evidence="10">NBRC 103263 / KCTC 29153 / YM16-304</strain>
    </source>
</reference>
<evidence type="ECO:0000256" key="1">
    <source>
        <dbReference type="ARBA" id="ARBA00004651"/>
    </source>
</evidence>
<dbReference type="EMBL" id="AP012057">
    <property type="protein sequence ID" value="BAN04371.1"/>
    <property type="molecule type" value="Genomic_DNA"/>
</dbReference>
<evidence type="ECO:0000313" key="9">
    <source>
        <dbReference type="EMBL" id="BAN04371.1"/>
    </source>
</evidence>
<dbReference type="GO" id="GO:0005886">
    <property type="term" value="C:plasma membrane"/>
    <property type="evidence" value="ECO:0007669"/>
    <property type="project" value="UniProtKB-SubCell"/>
</dbReference>
<dbReference type="InterPro" id="IPR015414">
    <property type="entry name" value="TMEM64"/>
</dbReference>
<evidence type="ECO:0000256" key="4">
    <source>
        <dbReference type="ARBA" id="ARBA00022692"/>
    </source>
</evidence>
<dbReference type="PANTHER" id="PTHR12677">
    <property type="entry name" value="GOLGI APPARATUS MEMBRANE PROTEIN TVP38-RELATED"/>
    <property type="match status" value="1"/>
</dbReference>
<gene>
    <name evidence="9" type="ORF">YM304_40570</name>
</gene>
<evidence type="ECO:0000256" key="7">
    <source>
        <dbReference type="RuleBase" id="RU366058"/>
    </source>
</evidence>
<evidence type="ECO:0000313" key="10">
    <source>
        <dbReference type="Proteomes" id="UP000011863"/>
    </source>
</evidence>
<feature type="transmembrane region" description="Helical" evidence="7">
    <location>
        <begin position="128"/>
        <end position="147"/>
    </location>
</feature>